<dbReference type="Proteomes" id="UP000324222">
    <property type="component" value="Unassembled WGS sequence"/>
</dbReference>
<keyword evidence="2" id="KW-1185">Reference proteome</keyword>
<comment type="caution">
    <text evidence="1">The sequence shown here is derived from an EMBL/GenBank/DDBJ whole genome shotgun (WGS) entry which is preliminary data.</text>
</comment>
<dbReference type="EMBL" id="VSRR010011298">
    <property type="protein sequence ID" value="MPC52977.1"/>
    <property type="molecule type" value="Genomic_DNA"/>
</dbReference>
<dbReference type="AlphaFoldDB" id="A0A5B7G5V5"/>
<accession>A0A5B7G5V5</accession>
<reference evidence="1 2" key="1">
    <citation type="submission" date="2019-05" db="EMBL/GenBank/DDBJ databases">
        <title>Another draft genome of Portunus trituberculatus and its Hox gene families provides insights of decapod evolution.</title>
        <authorList>
            <person name="Jeong J.-H."/>
            <person name="Song I."/>
            <person name="Kim S."/>
            <person name="Choi T."/>
            <person name="Kim D."/>
            <person name="Ryu S."/>
            <person name="Kim W."/>
        </authorList>
    </citation>
    <scope>NUCLEOTIDE SEQUENCE [LARGE SCALE GENOMIC DNA]</scope>
    <source>
        <tissue evidence="1">Muscle</tissue>
    </source>
</reference>
<name>A0A5B7G5V5_PORTR</name>
<proteinExistence type="predicted"/>
<organism evidence="1 2">
    <name type="scientific">Portunus trituberculatus</name>
    <name type="common">Swimming crab</name>
    <name type="synonym">Neptunus trituberculatus</name>
    <dbReference type="NCBI Taxonomy" id="210409"/>
    <lineage>
        <taxon>Eukaryota</taxon>
        <taxon>Metazoa</taxon>
        <taxon>Ecdysozoa</taxon>
        <taxon>Arthropoda</taxon>
        <taxon>Crustacea</taxon>
        <taxon>Multicrustacea</taxon>
        <taxon>Malacostraca</taxon>
        <taxon>Eumalacostraca</taxon>
        <taxon>Eucarida</taxon>
        <taxon>Decapoda</taxon>
        <taxon>Pleocyemata</taxon>
        <taxon>Brachyura</taxon>
        <taxon>Eubrachyura</taxon>
        <taxon>Portunoidea</taxon>
        <taxon>Portunidae</taxon>
        <taxon>Portuninae</taxon>
        <taxon>Portunus</taxon>
    </lineage>
</organism>
<gene>
    <name evidence="1" type="ORF">E2C01_046859</name>
</gene>
<evidence type="ECO:0000313" key="2">
    <source>
        <dbReference type="Proteomes" id="UP000324222"/>
    </source>
</evidence>
<evidence type="ECO:0000313" key="1">
    <source>
        <dbReference type="EMBL" id="MPC52977.1"/>
    </source>
</evidence>
<sequence>MVISRSLAVTQEVEGKVMFGSITLPLQEYIKILGVDLDRELRFDRHLKHVAHQALCLTQSSWITGQTLSPAAVQGPDKALPGVWGPDLDVQRCYTPATAG</sequence>
<protein>
    <submittedName>
        <fullName evidence="1">Uncharacterized protein</fullName>
    </submittedName>
</protein>